<evidence type="ECO:0000256" key="1">
    <source>
        <dbReference type="ARBA" id="ARBA00007150"/>
    </source>
</evidence>
<keyword evidence="6 7" id="KW-0472">Membrane</keyword>
<feature type="transmembrane region" description="Helical" evidence="7">
    <location>
        <begin position="213"/>
        <end position="230"/>
    </location>
</feature>
<evidence type="ECO:0000256" key="5">
    <source>
        <dbReference type="ARBA" id="ARBA00022989"/>
    </source>
</evidence>
<comment type="function">
    <text evidence="7">Catalyzes the transfer of the diacylglyceryl group from phosphatidylglycerol to the sulfhydryl group of the N-terminal cysteine of a prolipoprotein, the first step in the formation of mature lipoproteins.</text>
</comment>
<comment type="subcellular location">
    <subcellularLocation>
        <location evidence="7">Cell membrane</location>
        <topology evidence="7">Multi-pass membrane protein</topology>
    </subcellularLocation>
</comment>
<dbReference type="PANTHER" id="PTHR30589">
    <property type="entry name" value="PROLIPOPROTEIN DIACYLGLYCERYL TRANSFERASE"/>
    <property type="match status" value="1"/>
</dbReference>
<dbReference type="Pfam" id="PF01790">
    <property type="entry name" value="LGT"/>
    <property type="match status" value="1"/>
</dbReference>
<evidence type="ECO:0000256" key="6">
    <source>
        <dbReference type="ARBA" id="ARBA00023136"/>
    </source>
</evidence>
<dbReference type="InterPro" id="IPR001640">
    <property type="entry name" value="Lgt"/>
</dbReference>
<dbReference type="GO" id="GO:0042158">
    <property type="term" value="P:lipoprotein biosynthetic process"/>
    <property type="evidence" value="ECO:0007669"/>
    <property type="project" value="UniProtKB-UniRule"/>
</dbReference>
<feature type="transmembrane region" description="Helical" evidence="7">
    <location>
        <begin position="250"/>
        <end position="268"/>
    </location>
</feature>
<dbReference type="UniPathway" id="UPA00664"/>
<evidence type="ECO:0000256" key="2">
    <source>
        <dbReference type="ARBA" id="ARBA00022475"/>
    </source>
</evidence>
<dbReference type="PANTHER" id="PTHR30589:SF0">
    <property type="entry name" value="PHOSPHATIDYLGLYCEROL--PROLIPOPROTEIN DIACYLGLYCERYL TRANSFERASE"/>
    <property type="match status" value="1"/>
</dbReference>
<dbReference type="Proteomes" id="UP000018837">
    <property type="component" value="Unassembled WGS sequence"/>
</dbReference>
<evidence type="ECO:0000256" key="3">
    <source>
        <dbReference type="ARBA" id="ARBA00022679"/>
    </source>
</evidence>
<evidence type="ECO:0000256" key="7">
    <source>
        <dbReference type="HAMAP-Rule" id="MF_01147"/>
    </source>
</evidence>
<comment type="catalytic activity">
    <reaction evidence="7">
        <text>L-cysteinyl-[prolipoprotein] + a 1,2-diacyl-sn-glycero-3-phospho-(1'-sn-glycerol) = an S-1,2-diacyl-sn-glyceryl-L-cysteinyl-[prolipoprotein] + sn-glycerol 1-phosphate + H(+)</text>
        <dbReference type="Rhea" id="RHEA:56712"/>
        <dbReference type="Rhea" id="RHEA-COMP:14679"/>
        <dbReference type="Rhea" id="RHEA-COMP:14680"/>
        <dbReference type="ChEBI" id="CHEBI:15378"/>
        <dbReference type="ChEBI" id="CHEBI:29950"/>
        <dbReference type="ChEBI" id="CHEBI:57685"/>
        <dbReference type="ChEBI" id="CHEBI:64716"/>
        <dbReference type="ChEBI" id="CHEBI:140658"/>
        <dbReference type="EC" id="2.5.1.145"/>
    </reaction>
</comment>
<evidence type="ECO:0000313" key="9">
    <source>
        <dbReference type="Proteomes" id="UP000018837"/>
    </source>
</evidence>
<feature type="transmembrane region" description="Helical" evidence="7">
    <location>
        <begin position="97"/>
        <end position="116"/>
    </location>
</feature>
<comment type="similarity">
    <text evidence="1 7">Belongs to the Lgt family.</text>
</comment>
<organism evidence="8 9">
    <name type="scientific">Tannerella sp. oral taxon BU063 isolate Cell 2</name>
    <dbReference type="NCBI Taxonomy" id="1411148"/>
    <lineage>
        <taxon>Bacteria</taxon>
        <taxon>Pseudomonadati</taxon>
        <taxon>Bacteroidota</taxon>
        <taxon>Bacteroidia</taxon>
        <taxon>Bacteroidales</taxon>
        <taxon>Tannerellaceae</taxon>
        <taxon>Tannerella</taxon>
    </lineage>
</organism>
<dbReference type="GO" id="GO:0005886">
    <property type="term" value="C:plasma membrane"/>
    <property type="evidence" value="ECO:0007669"/>
    <property type="project" value="UniProtKB-SubCell"/>
</dbReference>
<comment type="pathway">
    <text evidence="7">Protein modification; lipoprotein biosynthesis (diacylglyceryl transfer).</text>
</comment>
<dbReference type="EC" id="2.5.1.145" evidence="7"/>
<feature type="transmembrane region" description="Helical" evidence="7">
    <location>
        <begin position="186"/>
        <end position="204"/>
    </location>
</feature>
<dbReference type="PATRIC" id="fig|1411148.3.peg.1318"/>
<dbReference type="GO" id="GO:0008961">
    <property type="term" value="F:phosphatidylglycerol-prolipoprotein diacylglyceryl transferase activity"/>
    <property type="evidence" value="ECO:0007669"/>
    <property type="project" value="UniProtKB-UniRule"/>
</dbReference>
<dbReference type="AlphaFoldDB" id="W2C391"/>
<keyword evidence="3 7" id="KW-0808">Transferase</keyword>
<dbReference type="EMBL" id="AYUF01000468">
    <property type="protein sequence ID" value="ETK01659.1"/>
    <property type="molecule type" value="Genomic_DNA"/>
</dbReference>
<evidence type="ECO:0000256" key="4">
    <source>
        <dbReference type="ARBA" id="ARBA00022692"/>
    </source>
</evidence>
<feature type="transmembrane region" description="Helical" evidence="7">
    <location>
        <begin position="128"/>
        <end position="145"/>
    </location>
</feature>
<keyword evidence="5 7" id="KW-1133">Transmembrane helix</keyword>
<reference evidence="8 9" key="1">
    <citation type="submission" date="2013-11" db="EMBL/GenBank/DDBJ databases">
        <title>Single cell genomics of uncultured Tannerella BU063 (oral taxon 286).</title>
        <authorList>
            <person name="Beall C.J."/>
            <person name="Campbell A.G."/>
            <person name="Griffen A.L."/>
            <person name="Podar M."/>
            <person name="Leys E.J."/>
        </authorList>
    </citation>
    <scope>NUCLEOTIDE SEQUENCE [LARGE SCALE GENOMIC DNA]</scope>
    <source>
        <strain evidence="8">Cell 2</strain>
    </source>
</reference>
<keyword evidence="4 7" id="KW-0812">Transmembrane</keyword>
<protein>
    <recommendedName>
        <fullName evidence="7">Phosphatidylglycerol--prolipoprotein diacylglyceryl transferase</fullName>
        <ecNumber evidence="7">2.5.1.145</ecNumber>
    </recommendedName>
</protein>
<dbReference type="HAMAP" id="MF_01147">
    <property type="entry name" value="Lgt"/>
    <property type="match status" value="1"/>
</dbReference>
<dbReference type="NCBIfam" id="TIGR00544">
    <property type="entry name" value="lgt"/>
    <property type="match status" value="1"/>
</dbReference>
<keyword evidence="2 7" id="KW-1003">Cell membrane</keyword>
<feature type="transmembrane region" description="Helical" evidence="7">
    <location>
        <begin position="55"/>
        <end position="77"/>
    </location>
</feature>
<feature type="binding site" evidence="7">
    <location>
        <position position="140"/>
    </location>
    <ligand>
        <name>a 1,2-diacyl-sn-glycero-3-phospho-(1'-sn-glycerol)</name>
        <dbReference type="ChEBI" id="CHEBI:64716"/>
    </ligand>
</feature>
<comment type="caution">
    <text evidence="8">The sequence shown here is derived from an EMBL/GenBank/DDBJ whole genome shotgun (WGS) entry which is preliminary data.</text>
</comment>
<accession>W2C391</accession>
<gene>
    <name evidence="7" type="primary">lgt</name>
    <name evidence="8" type="ORF">N425_08460</name>
</gene>
<name>W2C391_9BACT</name>
<keyword evidence="8" id="KW-0449">Lipoprotein</keyword>
<feature type="transmembrane region" description="Helical" evidence="7">
    <location>
        <begin position="21"/>
        <end position="39"/>
    </location>
</feature>
<evidence type="ECO:0000313" key="8">
    <source>
        <dbReference type="EMBL" id="ETK01659.1"/>
    </source>
</evidence>
<sequence length="274" mass="31851">MLLDITWTADPVIFSIGPKEIRWYTLMFLVGFAVGYKIVERMFRREGLNEKWLDPLLYFTLAGTLIGARLGHCLFYNPSYYFSHPVEILKVWEGGLASHGGVLGIIIAIYFFSRYVSHRSMLWTFDKLVVPTGLVAALIRIGNLMNHEIYGHPTDLPWGFRFVKNLYAWRHGAAPIFTPPSHPTQLYEAVCYLLTFVLCMWLYFKRDAWKREGLIFGIFMICIFTARFFVEFLKNYQEDFEASLPLDMGQLLSIPFILLGIYCVWRALKQPVQS</sequence>
<proteinExistence type="inferred from homology"/>